<dbReference type="Proteomes" id="UP000016935">
    <property type="component" value="Unassembled WGS sequence"/>
</dbReference>
<gene>
    <name evidence="2" type="ORF">SETTUDRAFT_34120</name>
</gene>
<accession>R0K2E7</accession>
<name>R0K2E7_EXST2</name>
<reference evidence="2 3" key="2">
    <citation type="journal article" date="2013" name="PLoS Genet.">
        <title>Comparative genome structure, secondary metabolite, and effector coding capacity across Cochliobolus pathogens.</title>
        <authorList>
            <person name="Condon B.J."/>
            <person name="Leng Y."/>
            <person name="Wu D."/>
            <person name="Bushley K.E."/>
            <person name="Ohm R.A."/>
            <person name="Otillar R."/>
            <person name="Martin J."/>
            <person name="Schackwitz W."/>
            <person name="Grimwood J."/>
            <person name="MohdZainudin N."/>
            <person name="Xue C."/>
            <person name="Wang R."/>
            <person name="Manning V.A."/>
            <person name="Dhillon B."/>
            <person name="Tu Z.J."/>
            <person name="Steffenson B.J."/>
            <person name="Salamov A."/>
            <person name="Sun H."/>
            <person name="Lowry S."/>
            <person name="LaButti K."/>
            <person name="Han J."/>
            <person name="Copeland A."/>
            <person name="Lindquist E."/>
            <person name="Barry K."/>
            <person name="Schmutz J."/>
            <person name="Baker S.E."/>
            <person name="Ciuffetti L.M."/>
            <person name="Grigoriev I.V."/>
            <person name="Zhong S."/>
            <person name="Turgeon B.G."/>
        </authorList>
    </citation>
    <scope>NUCLEOTIDE SEQUENCE [LARGE SCALE GENOMIC DNA]</scope>
    <source>
        <strain evidence="3">28A</strain>
    </source>
</reference>
<evidence type="ECO:0000313" key="3">
    <source>
        <dbReference type="Proteomes" id="UP000016935"/>
    </source>
</evidence>
<sequence length="227" mass="25693">MPHSVSTGRDPTWTYMVPNAPRPSTPASPRRDSAEILVRTRKLYEDLSAIKHSLEARLLFHNLGEKDGLYCLNCTHKFTKGACGPSCPLLRPKSRPWNLSSDSGNAKRAKLLRQDVGTYRSIISDIKARGTAVHVSTVWHWERAVSALTGRCEVPTEHYARHGWPQVRRKKDSSTDEVFKEGWSFEEAQAQGPGIELQIMPEVRSTGMKRKAEFRETGVLRKKMKLI</sequence>
<feature type="region of interest" description="Disordered" evidence="1">
    <location>
        <begin position="1"/>
        <end position="32"/>
    </location>
</feature>
<organism evidence="2 3">
    <name type="scientific">Exserohilum turcicum (strain 28A)</name>
    <name type="common">Northern leaf blight fungus</name>
    <name type="synonym">Setosphaeria turcica</name>
    <dbReference type="NCBI Taxonomy" id="671987"/>
    <lineage>
        <taxon>Eukaryota</taxon>
        <taxon>Fungi</taxon>
        <taxon>Dikarya</taxon>
        <taxon>Ascomycota</taxon>
        <taxon>Pezizomycotina</taxon>
        <taxon>Dothideomycetes</taxon>
        <taxon>Pleosporomycetidae</taxon>
        <taxon>Pleosporales</taxon>
        <taxon>Pleosporineae</taxon>
        <taxon>Pleosporaceae</taxon>
        <taxon>Exserohilum</taxon>
    </lineage>
</organism>
<dbReference type="HOGENOM" id="CLU_1180725_0_0_1"/>
<dbReference type="EMBL" id="KB908844">
    <property type="protein sequence ID" value="EOA82557.1"/>
    <property type="molecule type" value="Genomic_DNA"/>
</dbReference>
<dbReference type="AlphaFoldDB" id="R0K2E7"/>
<evidence type="ECO:0000256" key="1">
    <source>
        <dbReference type="SAM" id="MobiDB-lite"/>
    </source>
</evidence>
<dbReference type="OrthoDB" id="3784217at2759"/>
<proteinExistence type="predicted"/>
<protein>
    <submittedName>
        <fullName evidence="2">Uncharacterized protein</fullName>
    </submittedName>
</protein>
<dbReference type="RefSeq" id="XP_008029429.1">
    <property type="nucleotide sequence ID" value="XM_008031238.1"/>
</dbReference>
<reference evidence="2 3" key="1">
    <citation type="journal article" date="2012" name="PLoS Pathog.">
        <title>Diverse lifestyles and strategies of plant pathogenesis encoded in the genomes of eighteen Dothideomycetes fungi.</title>
        <authorList>
            <person name="Ohm R.A."/>
            <person name="Feau N."/>
            <person name="Henrissat B."/>
            <person name="Schoch C.L."/>
            <person name="Horwitz B.A."/>
            <person name="Barry K.W."/>
            <person name="Condon B.J."/>
            <person name="Copeland A.C."/>
            <person name="Dhillon B."/>
            <person name="Glaser F."/>
            <person name="Hesse C.N."/>
            <person name="Kosti I."/>
            <person name="LaButti K."/>
            <person name="Lindquist E.A."/>
            <person name="Lucas S."/>
            <person name="Salamov A.A."/>
            <person name="Bradshaw R.E."/>
            <person name="Ciuffetti L."/>
            <person name="Hamelin R.C."/>
            <person name="Kema G.H.J."/>
            <person name="Lawrence C."/>
            <person name="Scott J.A."/>
            <person name="Spatafora J.W."/>
            <person name="Turgeon B.G."/>
            <person name="de Wit P.J.G.M."/>
            <person name="Zhong S."/>
            <person name="Goodwin S.B."/>
            <person name="Grigoriev I.V."/>
        </authorList>
    </citation>
    <scope>NUCLEOTIDE SEQUENCE [LARGE SCALE GENOMIC DNA]</scope>
    <source>
        <strain evidence="3">28A</strain>
    </source>
</reference>
<evidence type="ECO:0000313" key="2">
    <source>
        <dbReference type="EMBL" id="EOA82557.1"/>
    </source>
</evidence>
<keyword evidence="3" id="KW-1185">Reference proteome</keyword>
<dbReference type="GeneID" id="19403860"/>